<organism evidence="2">
    <name type="scientific">marine metagenome</name>
    <dbReference type="NCBI Taxonomy" id="408172"/>
    <lineage>
        <taxon>unclassified sequences</taxon>
        <taxon>metagenomes</taxon>
        <taxon>ecological metagenomes</taxon>
    </lineage>
</organism>
<keyword evidence="1" id="KW-1133">Transmembrane helix</keyword>
<dbReference type="AlphaFoldDB" id="A0A382UWQ7"/>
<sequence>MIHDLTMFTLNLGYFIMGSWMFVIGAGIIIATVLLLFKWVPRWKKR</sequence>
<name>A0A382UWQ7_9ZZZZ</name>
<accession>A0A382UWQ7</accession>
<reference evidence="2" key="1">
    <citation type="submission" date="2018-05" db="EMBL/GenBank/DDBJ databases">
        <authorList>
            <person name="Lanie J.A."/>
            <person name="Ng W.-L."/>
            <person name="Kazmierczak K.M."/>
            <person name="Andrzejewski T.M."/>
            <person name="Davidsen T.M."/>
            <person name="Wayne K.J."/>
            <person name="Tettelin H."/>
            <person name="Glass J.I."/>
            <person name="Rusch D."/>
            <person name="Podicherti R."/>
            <person name="Tsui H.-C.T."/>
            <person name="Winkler M.E."/>
        </authorList>
    </citation>
    <scope>NUCLEOTIDE SEQUENCE</scope>
</reference>
<evidence type="ECO:0000313" key="2">
    <source>
        <dbReference type="EMBL" id="SVD38702.1"/>
    </source>
</evidence>
<feature type="transmembrane region" description="Helical" evidence="1">
    <location>
        <begin position="12"/>
        <end position="37"/>
    </location>
</feature>
<gene>
    <name evidence="2" type="ORF">METZ01_LOCUS391556</name>
</gene>
<keyword evidence="1" id="KW-0472">Membrane</keyword>
<proteinExistence type="predicted"/>
<dbReference type="EMBL" id="UINC01147397">
    <property type="protein sequence ID" value="SVD38702.1"/>
    <property type="molecule type" value="Genomic_DNA"/>
</dbReference>
<keyword evidence="1" id="KW-0812">Transmembrane</keyword>
<feature type="non-terminal residue" evidence="2">
    <location>
        <position position="46"/>
    </location>
</feature>
<protein>
    <submittedName>
        <fullName evidence="2">Uncharacterized protein</fullName>
    </submittedName>
</protein>
<evidence type="ECO:0000256" key="1">
    <source>
        <dbReference type="SAM" id="Phobius"/>
    </source>
</evidence>